<reference evidence="8" key="1">
    <citation type="submission" date="2021-01" db="EMBL/GenBank/DDBJ databases">
        <authorList>
            <person name="Corre E."/>
            <person name="Pelletier E."/>
            <person name="Niang G."/>
            <person name="Scheremetjew M."/>
            <person name="Finn R."/>
            <person name="Kale V."/>
            <person name="Holt S."/>
            <person name="Cochrane G."/>
            <person name="Meng A."/>
            <person name="Brown T."/>
            <person name="Cohen L."/>
        </authorList>
    </citation>
    <scope>NUCLEOTIDE SEQUENCE</scope>
    <source>
        <strain evidence="8">10249 10 AB</strain>
    </source>
</reference>
<dbReference type="PANTHER" id="PTHR46081">
    <property type="entry name" value="PEPTIDE METHIONINE SULFOXIDE REDUCTASE 2"/>
    <property type="match status" value="1"/>
</dbReference>
<name>A0A7S4AJM4_9STRA</name>
<protein>
    <recommendedName>
        <fullName evidence="7">MsrB domain-containing protein</fullName>
    </recommendedName>
</protein>
<feature type="region of interest" description="Disordered" evidence="6">
    <location>
        <begin position="33"/>
        <end position="52"/>
    </location>
</feature>
<dbReference type="InterPro" id="IPR011057">
    <property type="entry name" value="Mss4-like_sf"/>
</dbReference>
<organism evidence="8">
    <name type="scientific">Pseudo-nitzschia australis</name>
    <dbReference type="NCBI Taxonomy" id="44445"/>
    <lineage>
        <taxon>Eukaryota</taxon>
        <taxon>Sar</taxon>
        <taxon>Stramenopiles</taxon>
        <taxon>Ochrophyta</taxon>
        <taxon>Bacillariophyta</taxon>
        <taxon>Bacillariophyceae</taxon>
        <taxon>Bacillariophycidae</taxon>
        <taxon>Bacillariales</taxon>
        <taxon>Bacillariaceae</taxon>
        <taxon>Pseudo-nitzschia</taxon>
    </lineage>
</organism>
<evidence type="ECO:0000256" key="1">
    <source>
        <dbReference type="ARBA" id="ARBA00001947"/>
    </source>
</evidence>
<evidence type="ECO:0000256" key="2">
    <source>
        <dbReference type="ARBA" id="ARBA00007174"/>
    </source>
</evidence>
<accession>A0A7S4AJM4</accession>
<dbReference type="GO" id="GO:0046872">
    <property type="term" value="F:metal ion binding"/>
    <property type="evidence" value="ECO:0007669"/>
    <property type="project" value="UniProtKB-KW"/>
</dbReference>
<comment type="similarity">
    <text evidence="2">Belongs to the MsrB Met sulfoxide reductase family.</text>
</comment>
<feature type="compositionally biased region" description="Basic and acidic residues" evidence="6">
    <location>
        <begin position="33"/>
        <end position="42"/>
    </location>
</feature>
<dbReference type="GO" id="GO:0030091">
    <property type="term" value="P:protein repair"/>
    <property type="evidence" value="ECO:0007669"/>
    <property type="project" value="InterPro"/>
</dbReference>
<keyword evidence="3" id="KW-0479">Metal-binding</keyword>
<evidence type="ECO:0000256" key="4">
    <source>
        <dbReference type="ARBA" id="ARBA00022833"/>
    </source>
</evidence>
<evidence type="ECO:0000256" key="3">
    <source>
        <dbReference type="ARBA" id="ARBA00022723"/>
    </source>
</evidence>
<evidence type="ECO:0000256" key="5">
    <source>
        <dbReference type="ARBA" id="ARBA00023002"/>
    </source>
</evidence>
<dbReference type="InterPro" id="IPR028427">
    <property type="entry name" value="Met_Sox_Rdtase_MsrB"/>
</dbReference>
<evidence type="ECO:0000256" key="6">
    <source>
        <dbReference type="SAM" id="MobiDB-lite"/>
    </source>
</evidence>
<feature type="domain" description="MsrB" evidence="7">
    <location>
        <begin position="138"/>
        <end position="226"/>
    </location>
</feature>
<sequence>MVATGREGRINFPANRYSSVSVQVLAINEEKNMNGELDRGRGVDSGTGHPELISTLSISSASTSISSFSSLPEKKENSNHKSNDKSNNNNAVRQRRMFEVDGHPLEHWKKENFKPKRDATCRVVYEPKEGKKFFLKTLKNEDYNIMRGLPNTFEQPYLSKYNRFFPQNGHFCCKACGNPLYSHEAKFDVDDGWPAFGASVFGAIGITTATERKTRIKKEDKNCIKIQALVRGNQCRNRFQTIKKEVKTCVKIQALVRGSQCRNRFQIMLDELIEEILRRQERRNSGKDITQTIIEEQEHQPIELFDNSNNFESDEENDGILLQKNGSTGYVLFDELIEEILRRRRRRKSGGGTTQTTIEEEEEEQSIELFDNSKNSESEEKNDKKVRTKNRSIGYVLSRALGENYTEIHCHRCKSHLGDIYVELNTGNRGEFFRERHRVNGRAIKYMHARLPKRIDTRASLFFANQAQRRRLGLPKIVQGATNDQTRPCRPSDILSMTSHDQINYTRSLRPGMIKVGSVSCHERMMTPPNTTRTNFSRRRPMRRGGTISQINIEERKICLSDTLQFSLH</sequence>
<keyword evidence="5" id="KW-0560">Oxidoreductase</keyword>
<dbReference type="SUPFAM" id="SSF51316">
    <property type="entry name" value="Mss4-like"/>
    <property type="match status" value="1"/>
</dbReference>
<feature type="compositionally biased region" description="Basic and acidic residues" evidence="6">
    <location>
        <begin position="374"/>
        <end position="385"/>
    </location>
</feature>
<dbReference type="GO" id="GO:0006979">
    <property type="term" value="P:response to oxidative stress"/>
    <property type="evidence" value="ECO:0007669"/>
    <property type="project" value="InterPro"/>
</dbReference>
<dbReference type="InterPro" id="IPR000048">
    <property type="entry name" value="IQ_motif_EF-hand-BS"/>
</dbReference>
<comment type="cofactor">
    <cofactor evidence="1">
        <name>Zn(2+)</name>
        <dbReference type="ChEBI" id="CHEBI:29105"/>
    </cofactor>
</comment>
<dbReference type="PROSITE" id="PS50096">
    <property type="entry name" value="IQ"/>
    <property type="match status" value="2"/>
</dbReference>
<gene>
    <name evidence="8" type="ORF">PAUS00366_LOCUS10877</name>
</gene>
<evidence type="ECO:0000259" key="7">
    <source>
        <dbReference type="Pfam" id="PF01641"/>
    </source>
</evidence>
<dbReference type="PANTHER" id="PTHR46081:SF8">
    <property type="entry name" value="PEPTIDE METHIONINE SULFOXIDE REDUCTASE 2"/>
    <property type="match status" value="1"/>
</dbReference>
<dbReference type="EMBL" id="HBIX01014884">
    <property type="protein sequence ID" value="CAE0718123.1"/>
    <property type="molecule type" value="Transcribed_RNA"/>
</dbReference>
<dbReference type="InterPro" id="IPR002579">
    <property type="entry name" value="Met_Sox_Rdtase_MsrB_dom"/>
</dbReference>
<feature type="region of interest" description="Disordered" evidence="6">
    <location>
        <begin position="346"/>
        <end position="387"/>
    </location>
</feature>
<proteinExistence type="inferred from homology"/>
<dbReference type="SMART" id="SM00015">
    <property type="entry name" value="IQ"/>
    <property type="match status" value="2"/>
</dbReference>
<keyword evidence="4" id="KW-0862">Zinc</keyword>
<dbReference type="Pfam" id="PF01641">
    <property type="entry name" value="SelR"/>
    <property type="match status" value="1"/>
</dbReference>
<dbReference type="Pfam" id="PF00612">
    <property type="entry name" value="IQ"/>
    <property type="match status" value="1"/>
</dbReference>
<dbReference type="Gene3D" id="2.170.150.20">
    <property type="entry name" value="Peptide methionine sulfoxide reductase"/>
    <property type="match status" value="2"/>
</dbReference>
<feature type="compositionally biased region" description="Basic and acidic residues" evidence="6">
    <location>
        <begin position="72"/>
        <end position="84"/>
    </location>
</feature>
<feature type="region of interest" description="Disordered" evidence="6">
    <location>
        <begin position="67"/>
        <end position="93"/>
    </location>
</feature>
<dbReference type="AlphaFoldDB" id="A0A7S4AJM4"/>
<dbReference type="GO" id="GO:0033743">
    <property type="term" value="F:peptide-methionine (R)-S-oxide reductase activity"/>
    <property type="evidence" value="ECO:0007669"/>
    <property type="project" value="InterPro"/>
</dbReference>
<evidence type="ECO:0000313" key="8">
    <source>
        <dbReference type="EMBL" id="CAE0718123.1"/>
    </source>
</evidence>